<dbReference type="STRING" id="218851.A0A2G5D0D8"/>
<name>A0A2G5D0D8_AQUCA</name>
<dbReference type="InterPro" id="IPR036396">
    <property type="entry name" value="Cyt_P450_sf"/>
</dbReference>
<dbReference type="CDD" id="cd11043">
    <property type="entry name" value="CYP90-like"/>
    <property type="match status" value="1"/>
</dbReference>
<dbReference type="GO" id="GO:0004497">
    <property type="term" value="F:monooxygenase activity"/>
    <property type="evidence" value="ECO:0007669"/>
    <property type="project" value="UniProtKB-KW"/>
</dbReference>
<protein>
    <recommendedName>
        <fullName evidence="15">Cytochrome P450</fullName>
    </recommendedName>
</protein>
<evidence type="ECO:0000256" key="10">
    <source>
        <dbReference type="PIRSR" id="PIRSR602401-1"/>
    </source>
</evidence>
<feature type="binding site" description="axial binding residue" evidence="10">
    <location>
        <position position="431"/>
    </location>
    <ligand>
        <name>heme</name>
        <dbReference type="ChEBI" id="CHEBI:30413"/>
    </ligand>
    <ligandPart>
        <name>Fe</name>
        <dbReference type="ChEBI" id="CHEBI:18248"/>
    </ligandPart>
</feature>
<keyword evidence="6 11" id="KW-0560">Oxidoreductase</keyword>
<evidence type="ECO:0000256" key="3">
    <source>
        <dbReference type="ARBA" id="ARBA00010617"/>
    </source>
</evidence>
<dbReference type="AlphaFoldDB" id="A0A2G5D0D8"/>
<keyword evidence="9 12" id="KW-0472">Membrane</keyword>
<evidence type="ECO:0000256" key="12">
    <source>
        <dbReference type="SAM" id="Phobius"/>
    </source>
</evidence>
<comment type="subcellular location">
    <subcellularLocation>
        <location evidence="2">Membrane</location>
    </subcellularLocation>
</comment>
<gene>
    <name evidence="13" type="ORF">AQUCO_03100017v1</name>
</gene>
<feature type="transmembrane region" description="Helical" evidence="12">
    <location>
        <begin position="6"/>
        <end position="26"/>
    </location>
</feature>
<dbReference type="GO" id="GO:0020037">
    <property type="term" value="F:heme binding"/>
    <property type="evidence" value="ECO:0007669"/>
    <property type="project" value="InterPro"/>
</dbReference>
<sequence length="482" mass="54766">MELINSFSMLYLIALFISLPLIMFLVSRNKSRSSIESLNFPPGRKGWPIIGETLDFLSMGRRGIPERFINDRMQEFASPVFKTSLFGETVVVICGPAGNKFLFSNEGTLVTPWLPDSCKKIMLFNPQASHNEDAKILRKLLQNFLKPEALFRYIGKMDYISKQHIKTHWDNKKEVLVSPLAKIYTFTVVCKSFLSIDDPVQVATLSAHFRVLLSGLVSIPIDLPGTTFNKAIKASNVIRKFILEMIQERKVAMEENKVSATQDILSHMLLTSDDNGKFMSEMEIVDKIIPMLVGAHDTTTAAITFVVKYLAELPHIYNAVRKEQMEILESKKEGELLNSEDIQKMKYTWNVAREVMRLTPPAQGSFKEAISDFTYEGFSIPKGWKLYASAISTHKDAKHFPDPETFDPVRFEGSGPNPYTYIPFGGGPRMCPGIEYARLEILIFMHNVVTKFKWEKVFPDEKLCYDPMPMPSKGLPITLHPE</sequence>
<dbReference type="EMBL" id="KZ305048">
    <property type="protein sequence ID" value="PIA36979.1"/>
    <property type="molecule type" value="Genomic_DNA"/>
</dbReference>
<dbReference type="FunFam" id="1.10.630.10:FF:000022">
    <property type="entry name" value="Taxadiene 5-alpha hydroxylase"/>
    <property type="match status" value="1"/>
</dbReference>
<dbReference type="InParanoid" id="A0A2G5D0D8"/>
<reference evidence="13 14" key="1">
    <citation type="submission" date="2017-09" db="EMBL/GenBank/DDBJ databases">
        <title>WGS assembly of Aquilegia coerulea Goldsmith.</title>
        <authorList>
            <person name="Hodges S."/>
            <person name="Kramer E."/>
            <person name="Nordborg M."/>
            <person name="Tomkins J."/>
            <person name="Borevitz J."/>
            <person name="Derieg N."/>
            <person name="Yan J."/>
            <person name="Mihaltcheva S."/>
            <person name="Hayes R.D."/>
            <person name="Rokhsar D."/>
        </authorList>
    </citation>
    <scope>NUCLEOTIDE SEQUENCE [LARGE SCALE GENOMIC DNA]</scope>
    <source>
        <strain evidence="14">cv. Goldsmith</strain>
    </source>
</reference>
<evidence type="ECO:0000313" key="14">
    <source>
        <dbReference type="Proteomes" id="UP000230069"/>
    </source>
</evidence>
<dbReference type="Proteomes" id="UP000230069">
    <property type="component" value="Unassembled WGS sequence"/>
</dbReference>
<keyword evidence="7 10" id="KW-0408">Iron</keyword>
<keyword evidence="12" id="KW-0812">Transmembrane</keyword>
<dbReference type="GO" id="GO:0005506">
    <property type="term" value="F:iron ion binding"/>
    <property type="evidence" value="ECO:0007669"/>
    <property type="project" value="InterPro"/>
</dbReference>
<dbReference type="GO" id="GO:0016020">
    <property type="term" value="C:membrane"/>
    <property type="evidence" value="ECO:0007669"/>
    <property type="project" value="UniProtKB-SubCell"/>
</dbReference>
<keyword evidence="14" id="KW-1185">Reference proteome</keyword>
<dbReference type="PRINTS" id="PR00463">
    <property type="entry name" value="EP450I"/>
</dbReference>
<dbReference type="SUPFAM" id="SSF48264">
    <property type="entry name" value="Cytochrome P450"/>
    <property type="match status" value="1"/>
</dbReference>
<accession>A0A2G5D0D8</accession>
<dbReference type="PROSITE" id="PS00086">
    <property type="entry name" value="CYTOCHROME_P450"/>
    <property type="match status" value="1"/>
</dbReference>
<evidence type="ECO:0000256" key="5">
    <source>
        <dbReference type="ARBA" id="ARBA00022723"/>
    </source>
</evidence>
<proteinExistence type="inferred from homology"/>
<evidence type="ECO:0000256" key="4">
    <source>
        <dbReference type="ARBA" id="ARBA00022617"/>
    </source>
</evidence>
<dbReference type="PANTHER" id="PTHR24286">
    <property type="entry name" value="CYTOCHROME P450 26"/>
    <property type="match status" value="1"/>
</dbReference>
<evidence type="ECO:0000256" key="9">
    <source>
        <dbReference type="ARBA" id="ARBA00023136"/>
    </source>
</evidence>
<evidence type="ECO:0000256" key="1">
    <source>
        <dbReference type="ARBA" id="ARBA00001971"/>
    </source>
</evidence>
<dbReference type="FunCoup" id="A0A2G5D0D8">
    <property type="interactions" value="210"/>
</dbReference>
<dbReference type="GO" id="GO:0016705">
    <property type="term" value="F:oxidoreductase activity, acting on paired donors, with incorporation or reduction of molecular oxygen"/>
    <property type="evidence" value="ECO:0007669"/>
    <property type="project" value="InterPro"/>
</dbReference>
<keyword evidence="5 10" id="KW-0479">Metal-binding</keyword>
<evidence type="ECO:0000313" key="13">
    <source>
        <dbReference type="EMBL" id="PIA36979.1"/>
    </source>
</evidence>
<dbReference type="InterPro" id="IPR002401">
    <property type="entry name" value="Cyt_P450_E_grp-I"/>
</dbReference>
<evidence type="ECO:0000256" key="2">
    <source>
        <dbReference type="ARBA" id="ARBA00004370"/>
    </source>
</evidence>
<keyword evidence="4 10" id="KW-0349">Heme</keyword>
<keyword evidence="8 11" id="KW-0503">Monooxygenase</keyword>
<keyword evidence="12" id="KW-1133">Transmembrane helix</keyword>
<dbReference type="InterPro" id="IPR001128">
    <property type="entry name" value="Cyt_P450"/>
</dbReference>
<evidence type="ECO:0000256" key="8">
    <source>
        <dbReference type="ARBA" id="ARBA00023033"/>
    </source>
</evidence>
<dbReference type="GO" id="GO:0016125">
    <property type="term" value="P:sterol metabolic process"/>
    <property type="evidence" value="ECO:0007669"/>
    <property type="project" value="TreeGrafter"/>
</dbReference>
<organism evidence="13 14">
    <name type="scientific">Aquilegia coerulea</name>
    <name type="common">Rocky mountain columbine</name>
    <dbReference type="NCBI Taxonomy" id="218851"/>
    <lineage>
        <taxon>Eukaryota</taxon>
        <taxon>Viridiplantae</taxon>
        <taxon>Streptophyta</taxon>
        <taxon>Embryophyta</taxon>
        <taxon>Tracheophyta</taxon>
        <taxon>Spermatophyta</taxon>
        <taxon>Magnoliopsida</taxon>
        <taxon>Ranunculales</taxon>
        <taxon>Ranunculaceae</taxon>
        <taxon>Thalictroideae</taxon>
        <taxon>Aquilegia</taxon>
    </lineage>
</organism>
<dbReference type="GO" id="GO:0044550">
    <property type="term" value="P:secondary metabolite biosynthetic process"/>
    <property type="evidence" value="ECO:0007669"/>
    <property type="project" value="UniProtKB-ARBA"/>
</dbReference>
<dbReference type="PRINTS" id="PR00385">
    <property type="entry name" value="P450"/>
</dbReference>
<dbReference type="Pfam" id="PF00067">
    <property type="entry name" value="p450"/>
    <property type="match status" value="1"/>
</dbReference>
<comment type="cofactor">
    <cofactor evidence="1 10">
        <name>heme</name>
        <dbReference type="ChEBI" id="CHEBI:30413"/>
    </cofactor>
</comment>
<evidence type="ECO:0008006" key="15">
    <source>
        <dbReference type="Google" id="ProtNLM"/>
    </source>
</evidence>
<dbReference type="PANTHER" id="PTHR24286:SF349">
    <property type="entry name" value="CYTOCHROME P450 716A1-RELATED"/>
    <property type="match status" value="1"/>
</dbReference>
<comment type="similarity">
    <text evidence="3 11">Belongs to the cytochrome P450 family.</text>
</comment>
<dbReference type="OrthoDB" id="1372046at2759"/>
<evidence type="ECO:0000256" key="7">
    <source>
        <dbReference type="ARBA" id="ARBA00023004"/>
    </source>
</evidence>
<dbReference type="InterPro" id="IPR017972">
    <property type="entry name" value="Cyt_P450_CS"/>
</dbReference>
<dbReference type="Gene3D" id="1.10.630.10">
    <property type="entry name" value="Cytochrome P450"/>
    <property type="match status" value="1"/>
</dbReference>
<evidence type="ECO:0000256" key="11">
    <source>
        <dbReference type="RuleBase" id="RU000461"/>
    </source>
</evidence>
<evidence type="ECO:0000256" key="6">
    <source>
        <dbReference type="ARBA" id="ARBA00023002"/>
    </source>
</evidence>